<dbReference type="PATRIC" id="fig|1217648.3.peg.1859"/>
<dbReference type="PANTHER" id="PTHR35149">
    <property type="entry name" value="SLL5132 PROTEIN"/>
    <property type="match status" value="1"/>
</dbReference>
<accession>N9E6U5</accession>
<dbReference type="InterPro" id="IPR004919">
    <property type="entry name" value="GmrSD_N"/>
</dbReference>
<dbReference type="GeneID" id="29857381"/>
<sequence>MASIKIKDFFNGRFFEIPKYQRGYAWEVSNIRDLFDDIKESIESSSNHYIGTIVLSKAEDDEEKFYIVDGQQRMTTISLIINSLISKLSEKDRFFYERFYLKEDDRYRMLPLNRDQGFFKQILEDILIEPQNKSQRLLRDAVEEINFKVDEIEDKLKFLKSVEKLEIMEFVENSEGDAIRIFQTVNDRGKPLSNMEKAKSLLIYFSNRYLDKKLDNTVNDYFSDIFEIYDDIKHLGDTLGVNLIRNKEFNEDNLMRYHFVTYSNESYDPTANYVLNFLKKKLIELRNNSSDCNYEAIHDFIYDYISTLKNFFINCKNVLERALKEEKFYKIFVILNLSATLYPLIIRLQSLNLLDQSLEGVGRTQFNFLDLVELIEVRVYKTRATDPKADIARLVYKIGKISASEIEESLIWFNNRWMSTEEFQANLSQAIYGNRALNYIFITYCEEVKGIQYSLEELKKLVVSSPNIEHILSQAPNFDPLTLGFQSKEDFIDFEHHLGNLTILEKGLNSSVSNKNPIDKIDGYGRSAFIMTKKLGSSIDSDQEFNKSTIQVRTKELSQFCLKRWWSEKSIDTKVVLADEYDYQEVS</sequence>
<dbReference type="STRING" id="262668.GCA_000931715_01122"/>
<keyword evidence="4" id="KW-1185">Reference proteome</keyword>
<dbReference type="EMBL" id="APQL01000006">
    <property type="protein sequence ID" value="ENW06183.1"/>
    <property type="molecule type" value="Genomic_DNA"/>
</dbReference>
<evidence type="ECO:0000313" key="3">
    <source>
        <dbReference type="EMBL" id="ENW06183.1"/>
    </source>
</evidence>
<dbReference type="Pfam" id="PF07510">
    <property type="entry name" value="GmrSD_C"/>
    <property type="match status" value="1"/>
</dbReference>
<evidence type="ECO:0000313" key="4">
    <source>
        <dbReference type="Proteomes" id="UP000017670"/>
    </source>
</evidence>
<dbReference type="InterPro" id="IPR011089">
    <property type="entry name" value="GmrSD_C"/>
</dbReference>
<reference evidence="3 4" key="1">
    <citation type="submission" date="2013-02" db="EMBL/GenBank/DDBJ databases">
        <title>The Genome Sequence of Acinetobacter beijerinckii CIP 110307.</title>
        <authorList>
            <consortium name="The Broad Institute Genome Sequencing Platform"/>
            <consortium name="The Broad Institute Genome Sequencing Center for Infectious Disease"/>
            <person name="Cerqueira G."/>
            <person name="Feldgarden M."/>
            <person name="Courvalin P."/>
            <person name="Perichon B."/>
            <person name="Grillot-Courvalin C."/>
            <person name="Clermont D."/>
            <person name="Rocha E."/>
            <person name="Yoon E.-J."/>
            <person name="Nemec A."/>
            <person name="Walker B."/>
            <person name="Young S.K."/>
            <person name="Zeng Q."/>
            <person name="Gargeya S."/>
            <person name="Fitzgerald M."/>
            <person name="Haas B."/>
            <person name="Abouelleil A."/>
            <person name="Alvarado L."/>
            <person name="Arachchi H.M."/>
            <person name="Berlin A.M."/>
            <person name="Chapman S.B."/>
            <person name="Dewar J."/>
            <person name="Goldberg J."/>
            <person name="Griggs A."/>
            <person name="Gujja S."/>
            <person name="Hansen M."/>
            <person name="Howarth C."/>
            <person name="Imamovic A."/>
            <person name="Larimer J."/>
            <person name="McCowan C."/>
            <person name="Murphy C."/>
            <person name="Neiman D."/>
            <person name="Pearson M."/>
            <person name="Priest M."/>
            <person name="Roberts A."/>
            <person name="Saif S."/>
            <person name="Shea T."/>
            <person name="Sisk P."/>
            <person name="Sykes S."/>
            <person name="Wortman J."/>
            <person name="Nusbaum C."/>
            <person name="Birren B."/>
        </authorList>
    </citation>
    <scope>NUCLEOTIDE SEQUENCE [LARGE SCALE GENOMIC DNA]</scope>
    <source>
        <strain evidence="3 4">CIP 110307</strain>
    </source>
</reference>
<dbReference type="AlphaFoldDB" id="N9E6U5"/>
<protein>
    <recommendedName>
        <fullName evidence="5">DUF262 domain-containing protein</fullName>
    </recommendedName>
</protein>
<dbReference type="Proteomes" id="UP000017670">
    <property type="component" value="Unassembled WGS sequence"/>
</dbReference>
<comment type="caution">
    <text evidence="3">The sequence shown here is derived from an EMBL/GenBank/DDBJ whole genome shotgun (WGS) entry which is preliminary data.</text>
</comment>
<gene>
    <name evidence="3" type="ORF">F933_01904</name>
</gene>
<organism evidence="3 4">
    <name type="scientific">Acinetobacter beijerinckii CIP 110307</name>
    <dbReference type="NCBI Taxonomy" id="1217648"/>
    <lineage>
        <taxon>Bacteria</taxon>
        <taxon>Pseudomonadati</taxon>
        <taxon>Pseudomonadota</taxon>
        <taxon>Gammaproteobacteria</taxon>
        <taxon>Moraxellales</taxon>
        <taxon>Moraxellaceae</taxon>
        <taxon>Acinetobacter</taxon>
    </lineage>
</organism>
<dbReference type="eggNOG" id="COG1479">
    <property type="taxonomic scope" value="Bacteria"/>
</dbReference>
<dbReference type="PANTHER" id="PTHR35149:SF2">
    <property type="entry name" value="DUF262 DOMAIN-CONTAINING PROTEIN"/>
    <property type="match status" value="1"/>
</dbReference>
<evidence type="ECO:0008006" key="5">
    <source>
        <dbReference type="Google" id="ProtNLM"/>
    </source>
</evidence>
<dbReference type="RefSeq" id="WP_005060648.1">
    <property type="nucleotide sequence ID" value="NZ_KB849765.1"/>
</dbReference>
<dbReference type="HOGENOM" id="CLU_532931_0_0_6"/>
<dbReference type="Pfam" id="PF03235">
    <property type="entry name" value="GmrSD_N"/>
    <property type="match status" value="1"/>
</dbReference>
<evidence type="ECO:0000259" key="1">
    <source>
        <dbReference type="Pfam" id="PF03235"/>
    </source>
</evidence>
<feature type="domain" description="GmrSD restriction endonucleases N-terminal" evidence="1">
    <location>
        <begin position="6"/>
        <end position="202"/>
    </location>
</feature>
<name>N9E6U5_9GAMM</name>
<evidence type="ECO:0000259" key="2">
    <source>
        <dbReference type="Pfam" id="PF07510"/>
    </source>
</evidence>
<feature type="domain" description="GmrSD restriction endonucleases C-terminal" evidence="2">
    <location>
        <begin position="420"/>
        <end position="559"/>
    </location>
</feature>
<proteinExistence type="predicted"/>